<proteinExistence type="predicted"/>
<name>A0ABV1YBM8_9HYPH</name>
<comment type="caution">
    <text evidence="1">The sequence shown here is derived from an EMBL/GenBank/DDBJ whole genome shotgun (WGS) entry which is preliminary data.</text>
</comment>
<keyword evidence="2" id="KW-1185">Reference proteome</keyword>
<protein>
    <submittedName>
        <fullName evidence="1">Uncharacterized protein</fullName>
    </submittedName>
</protein>
<accession>A0ABV1YBM8</accession>
<reference evidence="1 2" key="1">
    <citation type="journal article" date="2024" name="Proc. Natl. Acad. Sci. U.S.A.">
        <title>The evolutionary genomics of adaptation to stress in wild rhizobium bacteria.</title>
        <authorList>
            <person name="Kehlet-Delgado H."/>
            <person name="Montoya A.P."/>
            <person name="Jensen K.T."/>
            <person name="Wendlandt C.E."/>
            <person name="Dexheimer C."/>
            <person name="Roberts M."/>
            <person name="Torres Martinez L."/>
            <person name="Friesen M.L."/>
            <person name="Griffitts J.S."/>
            <person name="Porter S.S."/>
        </authorList>
    </citation>
    <scope>NUCLEOTIDE SEQUENCE [LARGE SCALE GENOMIC DNA]</scope>
    <source>
        <strain evidence="1 2">M0729</strain>
    </source>
</reference>
<dbReference type="EMBL" id="JAMYPJ010000006">
    <property type="protein sequence ID" value="MER8932565.1"/>
    <property type="molecule type" value="Genomic_DNA"/>
</dbReference>
<organism evidence="1 2">
    <name type="scientific">Mesorhizobium opportunistum</name>
    <dbReference type="NCBI Taxonomy" id="593909"/>
    <lineage>
        <taxon>Bacteria</taxon>
        <taxon>Pseudomonadati</taxon>
        <taxon>Pseudomonadota</taxon>
        <taxon>Alphaproteobacteria</taxon>
        <taxon>Hyphomicrobiales</taxon>
        <taxon>Phyllobacteriaceae</taxon>
        <taxon>Mesorhizobium</taxon>
    </lineage>
</organism>
<sequence length="89" mass="10018">MVRLLVEEARHALLEPNDAQRERDDRFIDLYLNRGRPSRAAGSFFGPLPAIHAPADSQSEPVLLTSKTQRPALHVRLLCFESRINASLV</sequence>
<evidence type="ECO:0000313" key="2">
    <source>
        <dbReference type="Proteomes" id="UP001464387"/>
    </source>
</evidence>
<evidence type="ECO:0000313" key="1">
    <source>
        <dbReference type="EMBL" id="MER8932565.1"/>
    </source>
</evidence>
<gene>
    <name evidence="1" type="ORF">NKI33_06270</name>
</gene>
<dbReference type="Proteomes" id="UP001464387">
    <property type="component" value="Unassembled WGS sequence"/>
</dbReference>
<dbReference type="RefSeq" id="WP_287273398.1">
    <property type="nucleotide sequence ID" value="NZ_JAMYMY010000005.1"/>
</dbReference>